<organism evidence="2 3">
    <name type="scientific">Haemonchus contortus</name>
    <name type="common">Barber pole worm</name>
    <dbReference type="NCBI Taxonomy" id="6289"/>
    <lineage>
        <taxon>Eukaryota</taxon>
        <taxon>Metazoa</taxon>
        <taxon>Ecdysozoa</taxon>
        <taxon>Nematoda</taxon>
        <taxon>Chromadorea</taxon>
        <taxon>Rhabditida</taxon>
        <taxon>Rhabditina</taxon>
        <taxon>Rhabditomorpha</taxon>
        <taxon>Strongyloidea</taxon>
        <taxon>Trichostrongylidae</taxon>
        <taxon>Haemonchus</taxon>
    </lineage>
</organism>
<sequence length="350" mass="41246">MTEKLLSLVLHGIKCFLVNASYITSILSSKLLHYKEPIGELLHQLKARIIPTRYGTWLRRRISKRLILFSAVTLLCCLHIFRIINNYEFFVLTARRCMQAKADWFRYADDKDFFQGMWKAMPNLVNICSYSKLWNRISVFGKDGEDVLFLEELITDPTHHCDIVFLTEDGLLALPFAMKVTYDKCRVHSSSDTHHTIRTNPTLGIRTYPFRVNPKGRLKTDLFEDIDPKELKNMSFVTFMSFFVRRFRTTSIIIRTKNANEFLPIFFEEGIFPESNMKVCQLNIAYPKPKTASEIEDFRIAWNAILYEKNYLLTHASRTKDTLNMFLINLNDLYCWQKYLSHILPHYVNY</sequence>
<keyword evidence="1" id="KW-0472">Membrane</keyword>
<dbReference type="WBParaSite" id="HCON_00106625-00001">
    <property type="protein sequence ID" value="HCON_00106625-00001"/>
    <property type="gene ID" value="HCON_00106625"/>
</dbReference>
<dbReference type="AlphaFoldDB" id="A0A7I4YLH2"/>
<name>A0A7I4YLH2_HAECO</name>
<evidence type="ECO:0000256" key="1">
    <source>
        <dbReference type="SAM" id="Phobius"/>
    </source>
</evidence>
<accession>A0A7I4YLH2</accession>
<dbReference type="PANTHER" id="PTHR22989">
    <property type="entry name" value="UNCHARACTERIZED DUF13 C.ELEGANS"/>
    <property type="match status" value="1"/>
</dbReference>
<dbReference type="OMA" id="NISEPYC"/>
<keyword evidence="2" id="KW-1185">Reference proteome</keyword>
<keyword evidence="1" id="KW-0812">Transmembrane</keyword>
<protein>
    <submittedName>
        <fullName evidence="3">Uncharacterized protein</fullName>
    </submittedName>
</protein>
<evidence type="ECO:0000313" key="3">
    <source>
        <dbReference type="WBParaSite" id="HCON_00106625-00001"/>
    </source>
</evidence>
<evidence type="ECO:0000313" key="2">
    <source>
        <dbReference type="Proteomes" id="UP000025227"/>
    </source>
</evidence>
<dbReference type="Proteomes" id="UP000025227">
    <property type="component" value="Unplaced"/>
</dbReference>
<dbReference type="OrthoDB" id="5792277at2759"/>
<reference evidence="3" key="1">
    <citation type="submission" date="2020-12" db="UniProtKB">
        <authorList>
            <consortium name="WormBaseParasite"/>
        </authorList>
    </citation>
    <scope>IDENTIFICATION</scope>
    <source>
        <strain evidence="3">MHco3</strain>
    </source>
</reference>
<keyword evidence="1" id="KW-1133">Transmembrane helix</keyword>
<proteinExistence type="predicted"/>
<dbReference type="PANTHER" id="PTHR22989:SF11">
    <property type="entry name" value="POLY-N-ACETYLLACTOSAMINE EXTENSION ENZYME"/>
    <property type="match status" value="1"/>
</dbReference>
<feature type="transmembrane region" description="Helical" evidence="1">
    <location>
        <begin position="66"/>
        <end position="84"/>
    </location>
</feature>